<dbReference type="GO" id="GO:0004930">
    <property type="term" value="F:G protein-coupled receptor activity"/>
    <property type="evidence" value="ECO:0007669"/>
    <property type="project" value="InterPro"/>
</dbReference>
<evidence type="ECO:0000259" key="6">
    <source>
        <dbReference type="PROSITE" id="PS50261"/>
    </source>
</evidence>
<dbReference type="GO" id="GO:0007189">
    <property type="term" value="P:adenylate cyclase-activating G protein-coupled receptor signaling pathway"/>
    <property type="evidence" value="ECO:0007669"/>
    <property type="project" value="TreeGrafter"/>
</dbReference>
<dbReference type="Proteomes" id="UP000023152">
    <property type="component" value="Unassembled WGS sequence"/>
</dbReference>
<keyword evidence="8" id="KW-1185">Reference proteome</keyword>
<sequence length="230" mass="26303">MNKYLSIADACTALGYLISVLNCPGCVCAYWKKELYTLLTIYFPVASFLWTDCIGLYAYGAANQGKWMRNREKLFRIFSVVCWLTPLAIVVAIALIDSTVSNEPITFGGSSAGAWCWIQKFWFQFLGGKGVEWISYIFLFFIYVMTFRRLWEIQQFKEHAKKNRANDNAAVAHHTIRVDIANEDHDEIKEPKASSLPNGNESESESRSFNYAVKNDLFETTPFTQPVKKI</sequence>
<evidence type="ECO:0000256" key="2">
    <source>
        <dbReference type="ARBA" id="ARBA00022692"/>
    </source>
</evidence>
<feature type="transmembrane region" description="Helical" evidence="5">
    <location>
        <begin position="74"/>
        <end position="96"/>
    </location>
</feature>
<feature type="transmembrane region" description="Helical" evidence="5">
    <location>
        <begin position="133"/>
        <end position="151"/>
    </location>
</feature>
<comment type="subcellular location">
    <subcellularLocation>
        <location evidence="1">Membrane</location>
        <topology evidence="1">Multi-pass membrane protein</topology>
    </subcellularLocation>
</comment>
<accession>X6M2N1</accession>
<dbReference type="Gene3D" id="1.20.1070.10">
    <property type="entry name" value="Rhodopsin 7-helix transmembrane proteins"/>
    <property type="match status" value="1"/>
</dbReference>
<dbReference type="EMBL" id="ASPP01025657">
    <property type="protein sequence ID" value="ETO07846.1"/>
    <property type="molecule type" value="Genomic_DNA"/>
</dbReference>
<dbReference type="InterPro" id="IPR017981">
    <property type="entry name" value="GPCR_2-like_7TM"/>
</dbReference>
<dbReference type="PANTHER" id="PTHR23112:SF0">
    <property type="entry name" value="TRANSMEMBRANE PROTEIN 116"/>
    <property type="match status" value="1"/>
</dbReference>
<dbReference type="InterPro" id="IPR000832">
    <property type="entry name" value="GPCR_2_secretin-like"/>
</dbReference>
<evidence type="ECO:0000256" key="3">
    <source>
        <dbReference type="ARBA" id="ARBA00022989"/>
    </source>
</evidence>
<comment type="caution">
    <text evidence="7">The sequence shown here is derived from an EMBL/GenBank/DDBJ whole genome shotgun (WGS) entry which is preliminary data.</text>
</comment>
<name>X6M2N1_RETFI</name>
<feature type="transmembrane region" description="Helical" evidence="5">
    <location>
        <begin position="39"/>
        <end position="62"/>
    </location>
</feature>
<gene>
    <name evidence="7" type="ORF">RFI_29543</name>
</gene>
<keyword evidence="2 5" id="KW-0812">Transmembrane</keyword>
<dbReference type="PROSITE" id="PS50261">
    <property type="entry name" value="G_PROTEIN_RECEP_F2_4"/>
    <property type="match status" value="1"/>
</dbReference>
<dbReference type="AlphaFoldDB" id="X6M2N1"/>
<evidence type="ECO:0000256" key="1">
    <source>
        <dbReference type="ARBA" id="ARBA00004141"/>
    </source>
</evidence>
<reference evidence="7 8" key="1">
    <citation type="journal article" date="2013" name="Curr. Biol.">
        <title>The Genome of the Foraminiferan Reticulomyxa filosa.</title>
        <authorList>
            <person name="Glockner G."/>
            <person name="Hulsmann N."/>
            <person name="Schleicher M."/>
            <person name="Noegel A.A."/>
            <person name="Eichinger L."/>
            <person name="Gallinger C."/>
            <person name="Pawlowski J."/>
            <person name="Sierra R."/>
            <person name="Euteneuer U."/>
            <person name="Pillet L."/>
            <person name="Moustafa A."/>
            <person name="Platzer M."/>
            <person name="Groth M."/>
            <person name="Szafranski K."/>
            <person name="Schliwa M."/>
        </authorList>
    </citation>
    <scope>NUCLEOTIDE SEQUENCE [LARGE SCALE GENOMIC DNA]</scope>
</reference>
<evidence type="ECO:0000256" key="5">
    <source>
        <dbReference type="SAM" id="Phobius"/>
    </source>
</evidence>
<protein>
    <recommendedName>
        <fullName evidence="6">G-protein coupled receptors family 2 profile 2 domain-containing protein</fullName>
    </recommendedName>
</protein>
<dbReference type="GO" id="GO:0005886">
    <property type="term" value="C:plasma membrane"/>
    <property type="evidence" value="ECO:0007669"/>
    <property type="project" value="TreeGrafter"/>
</dbReference>
<evidence type="ECO:0000313" key="8">
    <source>
        <dbReference type="Proteomes" id="UP000023152"/>
    </source>
</evidence>
<dbReference type="GO" id="GO:0007166">
    <property type="term" value="P:cell surface receptor signaling pathway"/>
    <property type="evidence" value="ECO:0007669"/>
    <property type="project" value="InterPro"/>
</dbReference>
<proteinExistence type="predicted"/>
<dbReference type="Pfam" id="PF00002">
    <property type="entry name" value="7tm_2"/>
    <property type="match status" value="1"/>
</dbReference>
<feature type="non-terminal residue" evidence="7">
    <location>
        <position position="230"/>
    </location>
</feature>
<evidence type="ECO:0000313" key="7">
    <source>
        <dbReference type="EMBL" id="ETO07846.1"/>
    </source>
</evidence>
<keyword evidence="4 5" id="KW-0472">Membrane</keyword>
<evidence type="ECO:0000256" key="4">
    <source>
        <dbReference type="ARBA" id="ARBA00023136"/>
    </source>
</evidence>
<feature type="domain" description="G-protein coupled receptors family 2 profile 2" evidence="6">
    <location>
        <begin position="1"/>
        <end position="118"/>
    </location>
</feature>
<keyword evidence="3 5" id="KW-1133">Transmembrane helix</keyword>
<organism evidence="7 8">
    <name type="scientific">Reticulomyxa filosa</name>
    <dbReference type="NCBI Taxonomy" id="46433"/>
    <lineage>
        <taxon>Eukaryota</taxon>
        <taxon>Sar</taxon>
        <taxon>Rhizaria</taxon>
        <taxon>Retaria</taxon>
        <taxon>Foraminifera</taxon>
        <taxon>Monothalamids</taxon>
        <taxon>Reticulomyxidae</taxon>
        <taxon>Reticulomyxa</taxon>
    </lineage>
</organism>
<dbReference type="PANTHER" id="PTHR23112">
    <property type="entry name" value="G PROTEIN-COUPLED RECEPTOR 157-RELATED"/>
    <property type="match status" value="1"/>
</dbReference>